<accession>A0A839K373</accession>
<dbReference type="PROSITE" id="PS00670">
    <property type="entry name" value="D_2_HYDROXYACID_DH_2"/>
    <property type="match status" value="1"/>
</dbReference>
<proteinExistence type="inferred from homology"/>
<dbReference type="InterPro" id="IPR006140">
    <property type="entry name" value="D-isomer_DH_NAD-bd"/>
</dbReference>
<sequence>MNKICFFDTKPYDKIFFEELKEKYQIEIEYFEPKLGPKTAFMAKGYEAVVAFVNDAIDQETIDTLYQNGTKLIAMRCAGYNNVDFKAAYDKVHVVRVPAYSPYAVAEHAMALLLTLNRKIHKAYVRTRDFNFSLNGLTGFDLHGKTMGVIGTGKIGRIFIDICKGFGLNVIAYDPYPIPDAGISYVTLEELCKQSDIISLHCPLTKDTFHLIDQKTISLMKKGVYIINTSRGALVNSEDLMEALKSEKVGGACLDVYEEETELFYEDMSYSIIHDDVLARIISMPNVIVTSHQAFLTKEALHNIADTTLSNCREFFDDLPLTNEICYQCSKGDNCHRKKNNRCF</sequence>
<dbReference type="Pfam" id="PF00389">
    <property type="entry name" value="2-Hacid_dh"/>
    <property type="match status" value="1"/>
</dbReference>
<evidence type="ECO:0000256" key="4">
    <source>
        <dbReference type="RuleBase" id="RU003719"/>
    </source>
</evidence>
<dbReference type="InterPro" id="IPR058205">
    <property type="entry name" value="D-LDH-like"/>
</dbReference>
<dbReference type="GO" id="GO:0051287">
    <property type="term" value="F:NAD binding"/>
    <property type="evidence" value="ECO:0007669"/>
    <property type="project" value="InterPro"/>
</dbReference>
<dbReference type="GO" id="GO:0008720">
    <property type="term" value="F:D-lactate dehydrogenase (NAD+) activity"/>
    <property type="evidence" value="ECO:0007669"/>
    <property type="project" value="TreeGrafter"/>
</dbReference>
<dbReference type="Proteomes" id="UP000574276">
    <property type="component" value="Unassembled WGS sequence"/>
</dbReference>
<dbReference type="SUPFAM" id="SSF52283">
    <property type="entry name" value="Formate/glycerate dehydrogenase catalytic domain-like"/>
    <property type="match status" value="1"/>
</dbReference>
<organism evidence="7 8">
    <name type="scientific">Variimorphobacter saccharofermentans</name>
    <dbReference type="NCBI Taxonomy" id="2755051"/>
    <lineage>
        <taxon>Bacteria</taxon>
        <taxon>Bacillati</taxon>
        <taxon>Bacillota</taxon>
        <taxon>Clostridia</taxon>
        <taxon>Lachnospirales</taxon>
        <taxon>Lachnospiraceae</taxon>
        <taxon>Variimorphobacter</taxon>
    </lineage>
</organism>
<dbReference type="Gene3D" id="3.40.50.720">
    <property type="entry name" value="NAD(P)-binding Rossmann-like Domain"/>
    <property type="match status" value="2"/>
</dbReference>
<evidence type="ECO:0000256" key="1">
    <source>
        <dbReference type="ARBA" id="ARBA00005854"/>
    </source>
</evidence>
<dbReference type="PROSITE" id="PS00065">
    <property type="entry name" value="D_2_HYDROXYACID_DH_1"/>
    <property type="match status" value="1"/>
</dbReference>
<dbReference type="PANTHER" id="PTHR43026:SF1">
    <property type="entry name" value="2-HYDROXYACID DEHYDROGENASE HOMOLOG 1-RELATED"/>
    <property type="match status" value="1"/>
</dbReference>
<evidence type="ECO:0000256" key="3">
    <source>
        <dbReference type="ARBA" id="ARBA00023027"/>
    </source>
</evidence>
<dbReference type="InterPro" id="IPR029752">
    <property type="entry name" value="D-isomer_DH_CS1"/>
</dbReference>
<evidence type="ECO:0000313" key="8">
    <source>
        <dbReference type="Proteomes" id="UP000574276"/>
    </source>
</evidence>
<gene>
    <name evidence="7" type="ORF">H0486_13195</name>
</gene>
<protein>
    <submittedName>
        <fullName evidence="7">2-hydroxyacid dehydrogenase</fullName>
    </submittedName>
</protein>
<evidence type="ECO:0000256" key="2">
    <source>
        <dbReference type="ARBA" id="ARBA00023002"/>
    </source>
</evidence>
<dbReference type="EMBL" id="JACEGA010000001">
    <property type="protein sequence ID" value="MBB2183828.1"/>
    <property type="molecule type" value="Genomic_DNA"/>
</dbReference>
<evidence type="ECO:0000259" key="5">
    <source>
        <dbReference type="Pfam" id="PF00389"/>
    </source>
</evidence>
<keyword evidence="2 4" id="KW-0560">Oxidoreductase</keyword>
<feature type="domain" description="D-isomer specific 2-hydroxyacid dehydrogenase NAD-binding" evidence="6">
    <location>
        <begin position="110"/>
        <end position="294"/>
    </location>
</feature>
<dbReference type="InterPro" id="IPR036291">
    <property type="entry name" value="NAD(P)-bd_dom_sf"/>
</dbReference>
<name>A0A839K373_9FIRM</name>
<dbReference type="Pfam" id="PF02826">
    <property type="entry name" value="2-Hacid_dh_C"/>
    <property type="match status" value="1"/>
</dbReference>
<dbReference type="PANTHER" id="PTHR43026">
    <property type="entry name" value="2-HYDROXYACID DEHYDROGENASE HOMOLOG 1-RELATED"/>
    <property type="match status" value="1"/>
</dbReference>
<keyword evidence="8" id="KW-1185">Reference proteome</keyword>
<dbReference type="InterPro" id="IPR029753">
    <property type="entry name" value="D-isomer_DH_CS"/>
</dbReference>
<comment type="similarity">
    <text evidence="1 4">Belongs to the D-isomer specific 2-hydroxyacid dehydrogenase family.</text>
</comment>
<feature type="domain" description="D-isomer specific 2-hydroxyacid dehydrogenase catalytic" evidence="5">
    <location>
        <begin position="7"/>
        <end position="324"/>
    </location>
</feature>
<reference evidence="7 8" key="1">
    <citation type="submission" date="2020-07" db="EMBL/GenBank/DDBJ databases">
        <title>Characterization and genome sequencing of isolate MD1, a novel member within the family Lachnospiraceae.</title>
        <authorList>
            <person name="Rettenmaier R."/>
            <person name="Di Bello L."/>
            <person name="Zinser C."/>
            <person name="Scheitz K."/>
            <person name="Liebl W."/>
            <person name="Zverlov V."/>
        </authorList>
    </citation>
    <scope>NUCLEOTIDE SEQUENCE [LARGE SCALE GENOMIC DNA]</scope>
    <source>
        <strain evidence="7 8">MD1</strain>
    </source>
</reference>
<comment type="caution">
    <text evidence="7">The sequence shown here is derived from an EMBL/GenBank/DDBJ whole genome shotgun (WGS) entry which is preliminary data.</text>
</comment>
<dbReference type="PROSITE" id="PS00671">
    <property type="entry name" value="D_2_HYDROXYACID_DH_3"/>
    <property type="match status" value="1"/>
</dbReference>
<evidence type="ECO:0000259" key="6">
    <source>
        <dbReference type="Pfam" id="PF02826"/>
    </source>
</evidence>
<dbReference type="InterPro" id="IPR006139">
    <property type="entry name" value="D-isomer_2_OHA_DH_cat_dom"/>
</dbReference>
<dbReference type="SUPFAM" id="SSF51735">
    <property type="entry name" value="NAD(P)-binding Rossmann-fold domains"/>
    <property type="match status" value="1"/>
</dbReference>
<dbReference type="AlphaFoldDB" id="A0A839K373"/>
<keyword evidence="3" id="KW-0520">NAD</keyword>
<dbReference type="CDD" id="cd12183">
    <property type="entry name" value="LDH_like_2"/>
    <property type="match status" value="1"/>
</dbReference>
<evidence type="ECO:0000313" key="7">
    <source>
        <dbReference type="EMBL" id="MBB2183828.1"/>
    </source>
</evidence>
<dbReference type="RefSeq" id="WP_228353451.1">
    <property type="nucleotide sequence ID" value="NZ_JACEGA010000001.1"/>
</dbReference>